<dbReference type="PROSITE" id="PS50042">
    <property type="entry name" value="CNMP_BINDING_3"/>
    <property type="match status" value="1"/>
</dbReference>
<dbReference type="EMBL" id="VSSQ01063755">
    <property type="protein sequence ID" value="MPN16760.1"/>
    <property type="molecule type" value="Genomic_DNA"/>
</dbReference>
<evidence type="ECO:0000259" key="5">
    <source>
        <dbReference type="PROSITE" id="PS51063"/>
    </source>
</evidence>
<dbReference type="InterPro" id="IPR018490">
    <property type="entry name" value="cNMP-bd_dom_sf"/>
</dbReference>
<evidence type="ECO:0000256" key="3">
    <source>
        <dbReference type="ARBA" id="ARBA00023163"/>
    </source>
</evidence>
<reference evidence="6" key="1">
    <citation type="submission" date="2019-08" db="EMBL/GenBank/DDBJ databases">
        <authorList>
            <person name="Kucharzyk K."/>
            <person name="Murdoch R.W."/>
            <person name="Higgins S."/>
            <person name="Loffler F."/>
        </authorList>
    </citation>
    <scope>NUCLEOTIDE SEQUENCE</scope>
</reference>
<dbReference type="InterPro" id="IPR012318">
    <property type="entry name" value="HTH_CRP"/>
</dbReference>
<feature type="domain" description="Cyclic nucleotide-binding" evidence="4">
    <location>
        <begin position="1"/>
        <end position="63"/>
    </location>
</feature>
<proteinExistence type="predicted"/>
<dbReference type="Gene3D" id="2.60.120.10">
    <property type="entry name" value="Jelly Rolls"/>
    <property type="match status" value="1"/>
</dbReference>
<dbReference type="AlphaFoldDB" id="A0A645FS93"/>
<dbReference type="Pfam" id="PF13545">
    <property type="entry name" value="HTH_Crp_2"/>
    <property type="match status" value="1"/>
</dbReference>
<sequence>MFILSGRAKVSMSISNGKQLLLDYFVTDGVIGDLELFMGKSTVASTMQAITELKCIGLPLDKYALRLKSDVVFLNWAGRELAFKMFKSDINGAETILKRLEPRLCLYIYNSSHNGIFRETMTDVAEMLGTSYRHLLRTLKKLCSENLISKQKTGYIIINEEELKKRAFEL</sequence>
<dbReference type="InterPro" id="IPR014710">
    <property type="entry name" value="RmlC-like_jellyroll"/>
</dbReference>
<keyword evidence="1" id="KW-0805">Transcription regulation</keyword>
<dbReference type="PROSITE" id="PS51063">
    <property type="entry name" value="HTH_CRP_2"/>
    <property type="match status" value="1"/>
</dbReference>
<dbReference type="GO" id="GO:0003677">
    <property type="term" value="F:DNA binding"/>
    <property type="evidence" value="ECO:0007669"/>
    <property type="project" value="UniProtKB-KW"/>
</dbReference>
<name>A0A645FS93_9ZZZZ</name>
<keyword evidence="3" id="KW-0804">Transcription</keyword>
<organism evidence="6">
    <name type="scientific">bioreactor metagenome</name>
    <dbReference type="NCBI Taxonomy" id="1076179"/>
    <lineage>
        <taxon>unclassified sequences</taxon>
        <taxon>metagenomes</taxon>
        <taxon>ecological metagenomes</taxon>
    </lineage>
</organism>
<evidence type="ECO:0000256" key="1">
    <source>
        <dbReference type="ARBA" id="ARBA00023015"/>
    </source>
</evidence>
<evidence type="ECO:0000259" key="4">
    <source>
        <dbReference type="PROSITE" id="PS50042"/>
    </source>
</evidence>
<keyword evidence="2" id="KW-0238">DNA-binding</keyword>
<dbReference type="GO" id="GO:0006355">
    <property type="term" value="P:regulation of DNA-templated transcription"/>
    <property type="evidence" value="ECO:0007669"/>
    <property type="project" value="InterPro"/>
</dbReference>
<protein>
    <submittedName>
        <fullName evidence="6">Regulatory protein YeiL</fullName>
    </submittedName>
</protein>
<evidence type="ECO:0000256" key="2">
    <source>
        <dbReference type="ARBA" id="ARBA00023125"/>
    </source>
</evidence>
<comment type="caution">
    <text evidence="6">The sequence shown here is derived from an EMBL/GenBank/DDBJ whole genome shotgun (WGS) entry which is preliminary data.</text>
</comment>
<evidence type="ECO:0000313" key="6">
    <source>
        <dbReference type="EMBL" id="MPN16760.1"/>
    </source>
</evidence>
<dbReference type="InterPro" id="IPR036390">
    <property type="entry name" value="WH_DNA-bd_sf"/>
</dbReference>
<gene>
    <name evidence="6" type="primary">yeiL_10</name>
    <name evidence="6" type="ORF">SDC9_164106</name>
</gene>
<dbReference type="InterPro" id="IPR000595">
    <property type="entry name" value="cNMP-bd_dom"/>
</dbReference>
<dbReference type="SUPFAM" id="SSF51206">
    <property type="entry name" value="cAMP-binding domain-like"/>
    <property type="match status" value="1"/>
</dbReference>
<feature type="domain" description="HTH crp-type" evidence="5">
    <location>
        <begin position="98"/>
        <end position="161"/>
    </location>
</feature>
<dbReference type="SUPFAM" id="SSF46785">
    <property type="entry name" value="Winged helix' DNA-binding domain"/>
    <property type="match status" value="1"/>
</dbReference>
<accession>A0A645FS93</accession>